<feature type="compositionally biased region" description="Basic residues" evidence="1">
    <location>
        <begin position="36"/>
        <end position="59"/>
    </location>
</feature>
<accession>A0A095X544</accession>
<evidence type="ECO:0000313" key="4">
    <source>
        <dbReference type="Proteomes" id="UP000029579"/>
    </source>
</evidence>
<evidence type="ECO:0000256" key="2">
    <source>
        <dbReference type="SAM" id="SignalP"/>
    </source>
</evidence>
<gene>
    <name evidence="3" type="ORF">HMPREF1630_01890</name>
</gene>
<feature type="region of interest" description="Disordered" evidence="1">
    <location>
        <begin position="25"/>
        <end position="76"/>
    </location>
</feature>
<evidence type="ECO:0008006" key="5">
    <source>
        <dbReference type="Google" id="ProtNLM"/>
    </source>
</evidence>
<evidence type="ECO:0000256" key="1">
    <source>
        <dbReference type="SAM" id="MobiDB-lite"/>
    </source>
</evidence>
<dbReference type="EMBL" id="JRMW01000023">
    <property type="protein sequence ID" value="KGF04958.1"/>
    <property type="molecule type" value="Genomic_DNA"/>
</dbReference>
<feature type="signal peptide" evidence="2">
    <location>
        <begin position="1"/>
        <end position="24"/>
    </location>
</feature>
<feature type="chain" id="PRO_5039559957" description="Lipoprotein" evidence="2">
    <location>
        <begin position="25"/>
        <end position="76"/>
    </location>
</feature>
<dbReference type="RefSeq" id="WP_037326536.1">
    <property type="nucleotide sequence ID" value="NZ_JRMW01000023.1"/>
</dbReference>
<dbReference type="Proteomes" id="UP000029579">
    <property type="component" value="Unassembled WGS sequence"/>
</dbReference>
<keyword evidence="2" id="KW-0732">Signal</keyword>
<organism evidence="3 4">
    <name type="scientific">Anaerococcus lactolyticus S7-1-13</name>
    <dbReference type="NCBI Taxonomy" id="1284686"/>
    <lineage>
        <taxon>Bacteria</taxon>
        <taxon>Bacillati</taxon>
        <taxon>Bacillota</taxon>
        <taxon>Tissierellia</taxon>
        <taxon>Tissierellales</taxon>
        <taxon>Peptoniphilaceae</taxon>
        <taxon>Anaerococcus</taxon>
    </lineage>
</organism>
<name>A0A095X544_9FIRM</name>
<protein>
    <recommendedName>
        <fullName evidence="5">Lipoprotein</fullName>
    </recommendedName>
</protein>
<feature type="compositionally biased region" description="Basic and acidic residues" evidence="1">
    <location>
        <begin position="25"/>
        <end position="35"/>
    </location>
</feature>
<comment type="caution">
    <text evidence="3">The sequence shown here is derived from an EMBL/GenBank/DDBJ whole genome shotgun (WGS) entry which is preliminary data.</text>
</comment>
<dbReference type="PROSITE" id="PS51257">
    <property type="entry name" value="PROKAR_LIPOPROTEIN"/>
    <property type="match status" value="1"/>
</dbReference>
<reference evidence="3 4" key="1">
    <citation type="submission" date="2014-07" db="EMBL/GenBank/DDBJ databases">
        <authorList>
            <person name="McCorrison J."/>
            <person name="Sanka R."/>
            <person name="Torralba M."/>
            <person name="Gillis M."/>
            <person name="Haft D.H."/>
            <person name="Methe B."/>
            <person name="Sutton G."/>
            <person name="Nelson K.E."/>
        </authorList>
    </citation>
    <scope>NUCLEOTIDE SEQUENCE [LARGE SCALE GENOMIC DNA]</scope>
    <source>
        <strain evidence="3 4">S7-1-13</strain>
    </source>
</reference>
<sequence>MNNKKRISLALALLLGLSSLTACQKSEEKPAEEKSKKKNLMKLTKKKILKRKRKKKAKKLKESLKPQVQATAGILR</sequence>
<dbReference type="AlphaFoldDB" id="A0A095X544"/>
<evidence type="ECO:0000313" key="3">
    <source>
        <dbReference type="EMBL" id="KGF04958.1"/>
    </source>
</evidence>
<proteinExistence type="predicted"/>